<protein>
    <submittedName>
        <fullName evidence="2">Uncharacterized protein</fullName>
    </submittedName>
</protein>
<proteinExistence type="predicted"/>
<comment type="caution">
    <text evidence="2">The sequence shown here is derived from an EMBL/GenBank/DDBJ whole genome shotgun (WGS) entry which is preliminary data.</text>
</comment>
<feature type="compositionally biased region" description="Basic and acidic residues" evidence="1">
    <location>
        <begin position="90"/>
        <end position="106"/>
    </location>
</feature>
<evidence type="ECO:0000313" key="2">
    <source>
        <dbReference type="EMBL" id="CAK0845904.1"/>
    </source>
</evidence>
<accession>A0ABN9TIX8</accession>
<dbReference type="Proteomes" id="UP001189429">
    <property type="component" value="Unassembled WGS sequence"/>
</dbReference>
<feature type="compositionally biased region" description="Polar residues" evidence="1">
    <location>
        <begin position="43"/>
        <end position="52"/>
    </location>
</feature>
<sequence>MKTLRQWVGGEGERWGKEERQQHEREGGRRRRAQLELTGPTAKKTTQDSQSDGAPPKRFHDRPTPGTAPSLSLQAESRAAPRKSARHHEVHGLHARRERERERERC</sequence>
<reference evidence="2" key="1">
    <citation type="submission" date="2023-10" db="EMBL/GenBank/DDBJ databases">
        <authorList>
            <person name="Chen Y."/>
            <person name="Shah S."/>
            <person name="Dougan E. K."/>
            <person name="Thang M."/>
            <person name="Chan C."/>
        </authorList>
    </citation>
    <scope>NUCLEOTIDE SEQUENCE [LARGE SCALE GENOMIC DNA]</scope>
</reference>
<gene>
    <name evidence="2" type="ORF">PCOR1329_LOCUS39552</name>
</gene>
<dbReference type="EMBL" id="CAUYUJ010014775">
    <property type="protein sequence ID" value="CAK0845904.1"/>
    <property type="molecule type" value="Genomic_DNA"/>
</dbReference>
<feature type="region of interest" description="Disordered" evidence="1">
    <location>
        <begin position="1"/>
        <end position="106"/>
    </location>
</feature>
<feature type="compositionally biased region" description="Basic residues" evidence="1">
    <location>
        <begin position="80"/>
        <end position="89"/>
    </location>
</feature>
<name>A0ABN9TIX8_9DINO</name>
<evidence type="ECO:0000313" key="3">
    <source>
        <dbReference type="Proteomes" id="UP001189429"/>
    </source>
</evidence>
<keyword evidence="3" id="KW-1185">Reference proteome</keyword>
<evidence type="ECO:0000256" key="1">
    <source>
        <dbReference type="SAM" id="MobiDB-lite"/>
    </source>
</evidence>
<organism evidence="2 3">
    <name type="scientific">Prorocentrum cordatum</name>
    <dbReference type="NCBI Taxonomy" id="2364126"/>
    <lineage>
        <taxon>Eukaryota</taxon>
        <taxon>Sar</taxon>
        <taxon>Alveolata</taxon>
        <taxon>Dinophyceae</taxon>
        <taxon>Prorocentrales</taxon>
        <taxon>Prorocentraceae</taxon>
        <taxon>Prorocentrum</taxon>
    </lineage>
</organism>
<feature type="compositionally biased region" description="Basic and acidic residues" evidence="1">
    <location>
        <begin position="11"/>
        <end position="27"/>
    </location>
</feature>